<name>A0A941CN84_9CLOT</name>
<dbReference type="Pfam" id="PF01381">
    <property type="entry name" value="HTH_3"/>
    <property type="match status" value="1"/>
</dbReference>
<dbReference type="GO" id="GO:0003677">
    <property type="term" value="F:DNA binding"/>
    <property type="evidence" value="ECO:0007669"/>
    <property type="project" value="InterPro"/>
</dbReference>
<comment type="caution">
    <text evidence="2">The sequence shown here is derived from an EMBL/GenBank/DDBJ whole genome shotgun (WGS) entry which is preliminary data.</text>
</comment>
<proteinExistence type="predicted"/>
<dbReference type="CDD" id="cd00093">
    <property type="entry name" value="HTH_XRE"/>
    <property type="match status" value="1"/>
</dbReference>
<protein>
    <submittedName>
        <fullName evidence="2">Helix-turn-helix transcriptional regulator</fullName>
    </submittedName>
</protein>
<dbReference type="Proteomes" id="UP000675379">
    <property type="component" value="Unassembled WGS sequence"/>
</dbReference>
<dbReference type="Gene3D" id="1.10.260.40">
    <property type="entry name" value="lambda repressor-like DNA-binding domains"/>
    <property type="match status" value="1"/>
</dbReference>
<evidence type="ECO:0000259" key="1">
    <source>
        <dbReference type="PROSITE" id="PS50943"/>
    </source>
</evidence>
<reference evidence="2" key="1">
    <citation type="submission" date="2021-04" db="EMBL/GenBank/DDBJ databases">
        <title>Proteiniclasticum sedimins sp. nov., an obligate anaerobic bacterium isolated from anaerobic sludge.</title>
        <authorList>
            <person name="Liu J."/>
        </authorList>
    </citation>
    <scope>NUCLEOTIDE SEQUENCE</scope>
    <source>
        <strain evidence="2">BAD-10</strain>
    </source>
</reference>
<sequence>MREWLKQARESHGLSQYKVAELAKMSQSYYAAIETGDRGGKLPVETARKIAEVLKFEWTRFYED</sequence>
<dbReference type="AlphaFoldDB" id="A0A941CN84"/>
<dbReference type="SMART" id="SM00530">
    <property type="entry name" value="HTH_XRE"/>
    <property type="match status" value="1"/>
</dbReference>
<accession>A0A941CN84</accession>
<organism evidence="2 3">
    <name type="scientific">Proteiniclasticum sediminis</name>
    <dbReference type="NCBI Taxonomy" id="2804028"/>
    <lineage>
        <taxon>Bacteria</taxon>
        <taxon>Bacillati</taxon>
        <taxon>Bacillota</taxon>
        <taxon>Clostridia</taxon>
        <taxon>Eubacteriales</taxon>
        <taxon>Clostridiaceae</taxon>
        <taxon>Proteiniclasticum</taxon>
    </lineage>
</organism>
<feature type="domain" description="HTH cro/C1-type" evidence="1">
    <location>
        <begin position="5"/>
        <end position="61"/>
    </location>
</feature>
<dbReference type="EMBL" id="JAGSCS010000004">
    <property type="protein sequence ID" value="MBR0575722.1"/>
    <property type="molecule type" value="Genomic_DNA"/>
</dbReference>
<evidence type="ECO:0000313" key="2">
    <source>
        <dbReference type="EMBL" id="MBR0575722.1"/>
    </source>
</evidence>
<evidence type="ECO:0000313" key="3">
    <source>
        <dbReference type="Proteomes" id="UP000675379"/>
    </source>
</evidence>
<gene>
    <name evidence="2" type="ORF">KCG48_05120</name>
</gene>
<keyword evidence="3" id="KW-1185">Reference proteome</keyword>
<dbReference type="PROSITE" id="PS50943">
    <property type="entry name" value="HTH_CROC1"/>
    <property type="match status" value="1"/>
</dbReference>
<dbReference type="RefSeq" id="WP_211800292.1">
    <property type="nucleotide sequence ID" value="NZ_JAGSCS010000004.1"/>
</dbReference>
<dbReference type="InterPro" id="IPR001387">
    <property type="entry name" value="Cro/C1-type_HTH"/>
</dbReference>
<dbReference type="SUPFAM" id="SSF47413">
    <property type="entry name" value="lambda repressor-like DNA-binding domains"/>
    <property type="match status" value="1"/>
</dbReference>
<dbReference type="InterPro" id="IPR010982">
    <property type="entry name" value="Lambda_DNA-bd_dom_sf"/>
</dbReference>